<evidence type="ECO:0000313" key="2">
    <source>
        <dbReference type="EMBL" id="CAB4186243.1"/>
    </source>
</evidence>
<evidence type="ECO:0000313" key="3">
    <source>
        <dbReference type="EMBL" id="CAB4204414.1"/>
    </source>
</evidence>
<gene>
    <name evidence="2" type="ORF">UFOVP1138_37</name>
    <name evidence="3" type="ORF">UFOVP1394_34</name>
    <name evidence="1" type="ORF">UFOVP975_84</name>
</gene>
<organism evidence="1">
    <name type="scientific">uncultured Caudovirales phage</name>
    <dbReference type="NCBI Taxonomy" id="2100421"/>
    <lineage>
        <taxon>Viruses</taxon>
        <taxon>Duplodnaviria</taxon>
        <taxon>Heunggongvirae</taxon>
        <taxon>Uroviricota</taxon>
        <taxon>Caudoviricetes</taxon>
        <taxon>Peduoviridae</taxon>
        <taxon>Maltschvirus</taxon>
        <taxon>Maltschvirus maltsch</taxon>
    </lineage>
</organism>
<dbReference type="EMBL" id="LR797345">
    <property type="protein sequence ID" value="CAB4204414.1"/>
    <property type="molecule type" value="Genomic_DNA"/>
</dbReference>
<dbReference type="EMBL" id="LR796921">
    <property type="protein sequence ID" value="CAB4174781.1"/>
    <property type="molecule type" value="Genomic_DNA"/>
</dbReference>
<evidence type="ECO:0000313" key="1">
    <source>
        <dbReference type="EMBL" id="CAB4174781.1"/>
    </source>
</evidence>
<accession>A0A6J5PZB2</accession>
<protein>
    <submittedName>
        <fullName evidence="1">Uncharacterized protein</fullName>
    </submittedName>
</protein>
<dbReference type="EMBL" id="LR797086">
    <property type="protein sequence ID" value="CAB4186243.1"/>
    <property type="molecule type" value="Genomic_DNA"/>
</dbReference>
<proteinExistence type="predicted"/>
<name>A0A6J5PZB2_9CAUD</name>
<sequence length="330" mass="35731">MIHKPTKKQEESVLSLTFEGMNNVLDTSSIGNDPKQASVLQNVDTMMDGSIRRRKGQQLIVSGNFHSGWTGMSSSYVVHETSLKSFNGTNLSSSMAIVAAKLPMSFCQVGDIVVFSNGVDFGVIENGVVQIPFAPTAQFKERMQPGQFLEFYNGRLYSFYNETLYCSDSLDSGGGVEQMDSRQNIVGVFDTRGTMLKAVDDGLWVGTETETAFLYGNDAISAGGNSYTTETGFKFMPIAPYGVCFGSAVQIKGELLSVKGKIVLWASKRGICVGGDGGEFVNKSQGIISYDYGDAAAMVREQNGLVHYVCSMNTTETAYNQFEGTGITPE</sequence>
<reference evidence="1" key="1">
    <citation type="submission" date="2020-05" db="EMBL/GenBank/DDBJ databases">
        <authorList>
            <person name="Chiriac C."/>
            <person name="Salcher M."/>
            <person name="Ghai R."/>
            <person name="Kavagutti S V."/>
        </authorList>
    </citation>
    <scope>NUCLEOTIDE SEQUENCE</scope>
</reference>